<dbReference type="PANTHER" id="PTHR24150">
    <property type="entry name" value="ANKYRIN REPEAT AND MYND DOMAIN-CONTAINING PROTEIN 2"/>
    <property type="match status" value="1"/>
</dbReference>
<evidence type="ECO:0000256" key="5">
    <source>
        <dbReference type="ARBA" id="ARBA00022833"/>
    </source>
</evidence>
<dbReference type="InParanoid" id="A0A7M7RDG9"/>
<dbReference type="Gene3D" id="6.10.140.2220">
    <property type="match status" value="1"/>
</dbReference>
<keyword evidence="2" id="KW-0479">Metal-binding</keyword>
<dbReference type="SUPFAM" id="SSF144232">
    <property type="entry name" value="HIT/MYND zinc finger-like"/>
    <property type="match status" value="1"/>
</dbReference>
<dbReference type="Proteomes" id="UP000007110">
    <property type="component" value="Unassembled WGS sequence"/>
</dbReference>
<dbReference type="Gene3D" id="1.25.40.20">
    <property type="entry name" value="Ankyrin repeat-containing domain"/>
    <property type="match status" value="1"/>
</dbReference>
<feature type="repeat" description="ANK" evidence="9">
    <location>
        <begin position="82"/>
        <end position="114"/>
    </location>
</feature>
<dbReference type="FunFam" id="1.25.40.20:FF:000182">
    <property type="entry name" value="Ankyrin repeat and MYND domain containing 2a"/>
    <property type="match status" value="1"/>
</dbReference>
<keyword evidence="8" id="KW-0966">Cell projection</keyword>
<dbReference type="PROSITE" id="PS50865">
    <property type="entry name" value="ZF_MYND_2"/>
    <property type="match status" value="1"/>
</dbReference>
<sequence length="452" mass="51126">MENQAQSSDNAVNDATKELFERIQAGDSELVRQLIGSSDVSVNCVDEHGMTPLQNAAFKGNLPLCELLLAHGADVNANHHENGYTTLMFGALSGNTEVTRLMLQAGAKTSPTNSVGRTASQMAAFVGQHACVSIMNNFFNREQLDYYTITRGFEKEPKLPPNLAPSLHKMILMHNLNPVRLVQYLKNNENLLNEACKIANVLELISEKEMKSKATNDVLAVKMHYLSNVIRQCHKWNMEKTNGVDEFIKFLLRARENDGTRVNMEKLLREIIREFPFHESELFVQIVRNLTDVKIGDEPTALGILTQAVNGARSLEVVNPCSTCGEAKASKKCSACKQVNYCDAVCQKLEWFTHKKQCKRIAEEHKERQEFIQKENVRHKLEEEKKKLEEEKTRLEEEEKRLEEEQKEAQKETITNGTEDKEDSPSPPKDSGTTESKTIEETTQKLEDTTVS</sequence>
<dbReference type="SUPFAM" id="SSF48403">
    <property type="entry name" value="Ankyrin repeat"/>
    <property type="match status" value="1"/>
</dbReference>
<accession>A0A7M7RDG9</accession>
<comment type="subcellular location">
    <subcellularLocation>
        <location evidence="1">Cell projection</location>
        <location evidence="1">Cilium</location>
    </subcellularLocation>
</comment>
<feature type="compositionally biased region" description="Basic and acidic residues" evidence="11">
    <location>
        <begin position="437"/>
        <end position="452"/>
    </location>
</feature>
<organism evidence="13 14">
    <name type="scientific">Strongylocentrotus purpuratus</name>
    <name type="common">Purple sea urchin</name>
    <dbReference type="NCBI Taxonomy" id="7668"/>
    <lineage>
        <taxon>Eukaryota</taxon>
        <taxon>Metazoa</taxon>
        <taxon>Echinodermata</taxon>
        <taxon>Eleutherozoa</taxon>
        <taxon>Echinozoa</taxon>
        <taxon>Echinoidea</taxon>
        <taxon>Euechinoidea</taxon>
        <taxon>Echinacea</taxon>
        <taxon>Camarodonta</taxon>
        <taxon>Echinidea</taxon>
        <taxon>Strongylocentrotidae</taxon>
        <taxon>Strongylocentrotus</taxon>
    </lineage>
</organism>
<dbReference type="Pfam" id="PF01753">
    <property type="entry name" value="zf-MYND"/>
    <property type="match status" value="1"/>
</dbReference>
<evidence type="ECO:0000256" key="6">
    <source>
        <dbReference type="ARBA" id="ARBA00023043"/>
    </source>
</evidence>
<feature type="compositionally biased region" description="Basic and acidic residues" evidence="11">
    <location>
        <begin position="386"/>
        <end position="411"/>
    </location>
</feature>
<keyword evidence="4 10" id="KW-0863">Zinc-finger</keyword>
<evidence type="ECO:0000259" key="12">
    <source>
        <dbReference type="PROSITE" id="PS50865"/>
    </source>
</evidence>
<evidence type="ECO:0000256" key="3">
    <source>
        <dbReference type="ARBA" id="ARBA00022737"/>
    </source>
</evidence>
<evidence type="ECO:0000256" key="9">
    <source>
        <dbReference type="PROSITE-ProRule" id="PRU00023"/>
    </source>
</evidence>
<dbReference type="OrthoDB" id="10257049at2759"/>
<dbReference type="InterPro" id="IPR036770">
    <property type="entry name" value="Ankyrin_rpt-contain_sf"/>
</dbReference>
<reference evidence="14" key="1">
    <citation type="submission" date="2015-02" db="EMBL/GenBank/DDBJ databases">
        <title>Genome sequencing for Strongylocentrotus purpuratus.</title>
        <authorList>
            <person name="Murali S."/>
            <person name="Liu Y."/>
            <person name="Vee V."/>
            <person name="English A."/>
            <person name="Wang M."/>
            <person name="Skinner E."/>
            <person name="Han Y."/>
            <person name="Muzny D.M."/>
            <person name="Worley K.C."/>
            <person name="Gibbs R.A."/>
        </authorList>
    </citation>
    <scope>NUCLEOTIDE SEQUENCE</scope>
</reference>
<dbReference type="GO" id="GO:0005929">
    <property type="term" value="C:cilium"/>
    <property type="evidence" value="ECO:0007669"/>
    <property type="project" value="UniProtKB-SubCell"/>
</dbReference>
<dbReference type="SMART" id="SM00248">
    <property type="entry name" value="ANK"/>
    <property type="match status" value="2"/>
</dbReference>
<evidence type="ECO:0000256" key="11">
    <source>
        <dbReference type="SAM" id="MobiDB-lite"/>
    </source>
</evidence>
<feature type="region of interest" description="Disordered" evidence="11">
    <location>
        <begin position="386"/>
        <end position="452"/>
    </location>
</feature>
<dbReference type="PROSITE" id="PS01360">
    <property type="entry name" value="ZF_MYND_1"/>
    <property type="match status" value="1"/>
</dbReference>
<dbReference type="GO" id="GO:0008270">
    <property type="term" value="F:zinc ion binding"/>
    <property type="evidence" value="ECO:0007669"/>
    <property type="project" value="UniProtKB-KW"/>
</dbReference>
<dbReference type="PANTHER" id="PTHR24150:SF8">
    <property type="entry name" value="ANKYRIN REPEAT AND MYND DOMAIN-CONTAINING PROTEIN 2"/>
    <property type="match status" value="1"/>
</dbReference>
<dbReference type="OMA" id="EFPFREC"/>
<dbReference type="KEGG" id="spu:586939"/>
<dbReference type="CTD" id="57037"/>
<dbReference type="InterPro" id="IPR002893">
    <property type="entry name" value="Znf_MYND"/>
</dbReference>
<keyword evidence="5" id="KW-0862">Zinc</keyword>
<dbReference type="EnsemblMetazoa" id="XM_786696">
    <property type="protein sequence ID" value="XP_791789"/>
    <property type="gene ID" value="LOC586939"/>
</dbReference>
<proteinExistence type="predicted"/>
<dbReference type="GeneID" id="586939"/>
<keyword evidence="7" id="KW-0969">Cilium</keyword>
<dbReference type="Pfam" id="PF12796">
    <property type="entry name" value="Ank_2"/>
    <property type="match status" value="1"/>
</dbReference>
<dbReference type="InterPro" id="IPR052452">
    <property type="entry name" value="Ankyrin-MYND_dom_contain_2"/>
</dbReference>
<keyword evidence="3" id="KW-0677">Repeat</keyword>
<keyword evidence="14" id="KW-1185">Reference proteome</keyword>
<reference evidence="13" key="2">
    <citation type="submission" date="2021-01" db="UniProtKB">
        <authorList>
            <consortium name="EnsemblMetazoa"/>
        </authorList>
    </citation>
    <scope>IDENTIFICATION</scope>
</reference>
<dbReference type="InterPro" id="IPR002110">
    <property type="entry name" value="Ankyrin_rpt"/>
</dbReference>
<name>A0A7M7RDG9_STRPU</name>
<evidence type="ECO:0000256" key="2">
    <source>
        <dbReference type="ARBA" id="ARBA00022723"/>
    </source>
</evidence>
<keyword evidence="6 9" id="KW-0040">ANK repeat</keyword>
<evidence type="ECO:0000256" key="10">
    <source>
        <dbReference type="PROSITE-ProRule" id="PRU00134"/>
    </source>
</evidence>
<feature type="domain" description="MYND-type" evidence="12">
    <location>
        <begin position="321"/>
        <end position="358"/>
    </location>
</feature>
<evidence type="ECO:0000256" key="4">
    <source>
        <dbReference type="ARBA" id="ARBA00022771"/>
    </source>
</evidence>
<dbReference type="AlphaFoldDB" id="A0A7M7RDG9"/>
<evidence type="ECO:0000256" key="1">
    <source>
        <dbReference type="ARBA" id="ARBA00004138"/>
    </source>
</evidence>
<evidence type="ECO:0000256" key="7">
    <source>
        <dbReference type="ARBA" id="ARBA00023069"/>
    </source>
</evidence>
<dbReference type="PROSITE" id="PS50088">
    <property type="entry name" value="ANK_REPEAT"/>
    <property type="match status" value="2"/>
</dbReference>
<evidence type="ECO:0000313" key="13">
    <source>
        <dbReference type="EnsemblMetazoa" id="XP_791789"/>
    </source>
</evidence>
<dbReference type="PROSITE" id="PS50297">
    <property type="entry name" value="ANK_REP_REGION"/>
    <property type="match status" value="2"/>
</dbReference>
<evidence type="ECO:0000313" key="14">
    <source>
        <dbReference type="Proteomes" id="UP000007110"/>
    </source>
</evidence>
<evidence type="ECO:0000256" key="8">
    <source>
        <dbReference type="ARBA" id="ARBA00023273"/>
    </source>
</evidence>
<protein>
    <recommendedName>
        <fullName evidence="12">MYND-type domain-containing protein</fullName>
    </recommendedName>
</protein>
<dbReference type="RefSeq" id="XP_791789.3">
    <property type="nucleotide sequence ID" value="XM_786696.5"/>
</dbReference>
<feature type="repeat" description="ANK" evidence="9">
    <location>
        <begin position="48"/>
        <end position="80"/>
    </location>
</feature>